<dbReference type="Proteomes" id="UP000187209">
    <property type="component" value="Unassembled WGS sequence"/>
</dbReference>
<comment type="caution">
    <text evidence="1">The sequence shown here is derived from an EMBL/GenBank/DDBJ whole genome shotgun (WGS) entry which is preliminary data.</text>
</comment>
<dbReference type="EMBL" id="MPUH01000469">
    <property type="protein sequence ID" value="OMJ79473.1"/>
    <property type="molecule type" value="Genomic_DNA"/>
</dbReference>
<evidence type="ECO:0000313" key="2">
    <source>
        <dbReference type="Proteomes" id="UP000187209"/>
    </source>
</evidence>
<gene>
    <name evidence="1" type="ORF">SteCoe_20481</name>
</gene>
<proteinExistence type="predicted"/>
<evidence type="ECO:0000313" key="1">
    <source>
        <dbReference type="EMBL" id="OMJ79473.1"/>
    </source>
</evidence>
<organism evidence="1 2">
    <name type="scientific">Stentor coeruleus</name>
    <dbReference type="NCBI Taxonomy" id="5963"/>
    <lineage>
        <taxon>Eukaryota</taxon>
        <taxon>Sar</taxon>
        <taxon>Alveolata</taxon>
        <taxon>Ciliophora</taxon>
        <taxon>Postciliodesmatophora</taxon>
        <taxon>Heterotrichea</taxon>
        <taxon>Heterotrichida</taxon>
        <taxon>Stentoridae</taxon>
        <taxon>Stentor</taxon>
    </lineage>
</organism>
<keyword evidence="2" id="KW-1185">Reference proteome</keyword>
<evidence type="ECO:0008006" key="3">
    <source>
        <dbReference type="Google" id="ProtNLM"/>
    </source>
</evidence>
<protein>
    <recommendedName>
        <fullName evidence="3">EF-hand domain-containing protein</fullName>
    </recommendedName>
</protein>
<reference evidence="1 2" key="1">
    <citation type="submission" date="2016-11" db="EMBL/GenBank/DDBJ databases">
        <title>The macronuclear genome of Stentor coeruleus: a giant cell with tiny introns.</title>
        <authorList>
            <person name="Slabodnick M."/>
            <person name="Ruby J.G."/>
            <person name="Reiff S.B."/>
            <person name="Swart E.C."/>
            <person name="Gosai S."/>
            <person name="Prabakaran S."/>
            <person name="Witkowska E."/>
            <person name="Larue G.E."/>
            <person name="Fisher S."/>
            <person name="Freeman R.M."/>
            <person name="Gunawardena J."/>
            <person name="Chu W."/>
            <person name="Stover N.A."/>
            <person name="Gregory B.D."/>
            <person name="Nowacki M."/>
            <person name="Derisi J."/>
            <person name="Roy S.W."/>
            <person name="Marshall W.F."/>
            <person name="Sood P."/>
        </authorList>
    </citation>
    <scope>NUCLEOTIDE SEQUENCE [LARGE SCALE GENOMIC DNA]</scope>
    <source>
        <strain evidence="1">WM001</strain>
    </source>
</reference>
<sequence>MISPIKKRDSSLGKFSGVNSYGHKSLLEKLKEKSATMIDGLEAFNSHSKSGLSFDDFQAFLSQSKVSSTSFEIAQLFSKYSKSNTLSINTLKKLLTSRGNSTCKSLTISPYRRGCSLNIERSILEKTCDSMSFTPTACLLDFWKQIKEKLDTPELIIEFFFVKRSDDITIEEFKDSCESLFSNSIDPEIIFLEISEKHNRMTKTEFIKFIENINKTKTQEALSTLRSKLKKKYKNFTQAFEDLKKSSKVLQTDTIFQSLSLKKSNFCANLPETMSKHQFKKLWYGKENLCRIESCNEKSEEYELCSQHFTGIILRGEETLGKIMAMVEPEKCVSVLTSLLLSIKKGTPFVLNNIHKRDVQALQLFLKYKQDKKGMSLTSTPCSSTS</sequence>
<name>A0A1R2BRP0_9CILI</name>
<dbReference type="AlphaFoldDB" id="A0A1R2BRP0"/>
<accession>A0A1R2BRP0</accession>